<keyword evidence="8" id="KW-1185">Reference proteome</keyword>
<evidence type="ECO:0000256" key="2">
    <source>
        <dbReference type="ARBA" id="ARBA00022748"/>
    </source>
</evidence>
<organism evidence="7 8">
    <name type="scientific">Postechiella marina</name>
    <dbReference type="NCBI Taxonomy" id="943941"/>
    <lineage>
        <taxon>Bacteria</taxon>
        <taxon>Pseudomonadati</taxon>
        <taxon>Bacteroidota</taxon>
        <taxon>Flavobacteriia</taxon>
        <taxon>Flavobacteriales</taxon>
        <taxon>Flavobacteriaceae</taxon>
        <taxon>Postechiella</taxon>
    </lineage>
</organism>
<dbReference type="CDD" id="cd02966">
    <property type="entry name" value="TlpA_like_family"/>
    <property type="match status" value="1"/>
</dbReference>
<evidence type="ECO:0000256" key="3">
    <source>
        <dbReference type="ARBA" id="ARBA00023157"/>
    </source>
</evidence>
<dbReference type="InterPro" id="IPR050553">
    <property type="entry name" value="Thioredoxin_ResA/DsbE_sf"/>
</dbReference>
<evidence type="ECO:0000313" key="7">
    <source>
        <dbReference type="EMBL" id="GAA4234603.1"/>
    </source>
</evidence>
<comment type="caution">
    <text evidence="7">The sequence shown here is derived from an EMBL/GenBank/DDBJ whole genome shotgun (WGS) entry which is preliminary data.</text>
</comment>
<evidence type="ECO:0000256" key="4">
    <source>
        <dbReference type="ARBA" id="ARBA00023284"/>
    </source>
</evidence>
<keyword evidence="3" id="KW-1015">Disulfide bond</keyword>
<reference evidence="8" key="1">
    <citation type="journal article" date="2019" name="Int. J. Syst. Evol. Microbiol.">
        <title>The Global Catalogue of Microorganisms (GCM) 10K type strain sequencing project: providing services to taxonomists for standard genome sequencing and annotation.</title>
        <authorList>
            <consortium name="The Broad Institute Genomics Platform"/>
            <consortium name="The Broad Institute Genome Sequencing Center for Infectious Disease"/>
            <person name="Wu L."/>
            <person name="Ma J."/>
        </authorList>
    </citation>
    <scope>NUCLEOTIDE SEQUENCE [LARGE SCALE GENOMIC DNA]</scope>
    <source>
        <strain evidence="8">JCM 17630</strain>
    </source>
</reference>
<dbReference type="InterPro" id="IPR025380">
    <property type="entry name" value="DUF4369"/>
</dbReference>
<comment type="subcellular location">
    <subcellularLocation>
        <location evidence="1">Cell envelope</location>
    </subcellularLocation>
</comment>
<dbReference type="InterPro" id="IPR013766">
    <property type="entry name" value="Thioredoxin_domain"/>
</dbReference>
<dbReference type="EMBL" id="BAABCA010000003">
    <property type="protein sequence ID" value="GAA4234603.1"/>
    <property type="molecule type" value="Genomic_DNA"/>
</dbReference>
<dbReference type="RefSeq" id="WP_344787469.1">
    <property type="nucleotide sequence ID" value="NZ_BAABCA010000003.1"/>
</dbReference>
<evidence type="ECO:0000313" key="8">
    <source>
        <dbReference type="Proteomes" id="UP001501496"/>
    </source>
</evidence>
<gene>
    <name evidence="7" type="ORF">GCM10022291_14400</name>
</gene>
<name>A0ABP8C6K0_9FLAO</name>
<dbReference type="PROSITE" id="PS51257">
    <property type="entry name" value="PROKAR_LIPOPROTEIN"/>
    <property type="match status" value="1"/>
</dbReference>
<dbReference type="PANTHER" id="PTHR42852">
    <property type="entry name" value="THIOL:DISULFIDE INTERCHANGE PROTEIN DSBE"/>
    <property type="match status" value="1"/>
</dbReference>
<keyword evidence="4" id="KW-0676">Redox-active center</keyword>
<feature type="signal peptide" evidence="5">
    <location>
        <begin position="1"/>
        <end position="22"/>
    </location>
</feature>
<protein>
    <submittedName>
        <fullName evidence="7">TlpA disulfide reductase family protein</fullName>
    </submittedName>
</protein>
<evidence type="ECO:0000256" key="1">
    <source>
        <dbReference type="ARBA" id="ARBA00004196"/>
    </source>
</evidence>
<evidence type="ECO:0000256" key="5">
    <source>
        <dbReference type="SAM" id="SignalP"/>
    </source>
</evidence>
<keyword evidence="5" id="KW-0732">Signal</keyword>
<dbReference type="InterPro" id="IPR036249">
    <property type="entry name" value="Thioredoxin-like_sf"/>
</dbReference>
<dbReference type="Pfam" id="PF14289">
    <property type="entry name" value="DUF4369"/>
    <property type="match status" value="1"/>
</dbReference>
<dbReference type="InterPro" id="IPR013740">
    <property type="entry name" value="Redoxin"/>
</dbReference>
<dbReference type="PANTHER" id="PTHR42852:SF6">
    <property type="entry name" value="THIOL:DISULFIDE INTERCHANGE PROTEIN DSBE"/>
    <property type="match status" value="1"/>
</dbReference>
<dbReference type="Pfam" id="PF08534">
    <property type="entry name" value="Redoxin"/>
    <property type="match status" value="1"/>
</dbReference>
<evidence type="ECO:0000259" key="6">
    <source>
        <dbReference type="PROSITE" id="PS51352"/>
    </source>
</evidence>
<dbReference type="SUPFAM" id="SSF52833">
    <property type="entry name" value="Thioredoxin-like"/>
    <property type="match status" value="1"/>
</dbReference>
<feature type="chain" id="PRO_5047402787" evidence="5">
    <location>
        <begin position="23"/>
        <end position="397"/>
    </location>
</feature>
<feature type="domain" description="Thioredoxin" evidence="6">
    <location>
        <begin position="256"/>
        <end position="396"/>
    </location>
</feature>
<keyword evidence="2" id="KW-0201">Cytochrome c-type biogenesis</keyword>
<dbReference type="Proteomes" id="UP001501496">
    <property type="component" value="Unassembled WGS sequence"/>
</dbReference>
<sequence>MKKIASILILSFLFVYSLTSCKDETKKTNGYTITGTVTGINNTYAKISEYTFFNQKKATVIDSVPVTNGTFKITGKVDFPDMVHLQIGKCSGAFLLENSNIDLTINVSNIDERNPRFEPLVKGSKSHDEVSSVTKKARAVYKEGRYPKLDAFNKKSKAVYASNDSIKIASLDKERKALMPLMNKRQDDYNNVIYSYVRQNPSSSLSPHVLGVNYTEGRMSRLLLKEFYNTFEGDARKTGFFKNFIEKIYKDNFENLGVGNTAPDFTLKTVNGDKLTLSKVEGKYKLVDFWASWCIPCRASFPHLKELSKQYKKQGFTIIGVGTADEEAKWRKAIEEDKTTWNHVYDVSENHKYGPVAKSYGVPHLPTTLLVDANNKIVLRNPTKEELDSKLKELFKN</sequence>
<accession>A0ABP8C6K0</accession>
<dbReference type="Gene3D" id="3.40.30.10">
    <property type="entry name" value="Glutaredoxin"/>
    <property type="match status" value="1"/>
</dbReference>
<proteinExistence type="predicted"/>
<dbReference type="PROSITE" id="PS51352">
    <property type="entry name" value="THIOREDOXIN_2"/>
    <property type="match status" value="1"/>
</dbReference>